<keyword evidence="2" id="KW-1185">Reference proteome</keyword>
<gene>
    <name evidence="1" type="ORF">SISSUDRAFT_814651</name>
</gene>
<dbReference type="EMBL" id="KV428075">
    <property type="protein sequence ID" value="KZT37813.1"/>
    <property type="molecule type" value="Genomic_DNA"/>
</dbReference>
<evidence type="ECO:0000313" key="1">
    <source>
        <dbReference type="EMBL" id="KZT37813.1"/>
    </source>
</evidence>
<name>A0A166CU13_9AGAM</name>
<proteinExistence type="predicted"/>
<organism evidence="1 2">
    <name type="scientific">Sistotremastrum suecicum HHB10207 ss-3</name>
    <dbReference type="NCBI Taxonomy" id="1314776"/>
    <lineage>
        <taxon>Eukaryota</taxon>
        <taxon>Fungi</taxon>
        <taxon>Dikarya</taxon>
        <taxon>Basidiomycota</taxon>
        <taxon>Agaricomycotina</taxon>
        <taxon>Agaricomycetes</taxon>
        <taxon>Sistotremastrales</taxon>
        <taxon>Sistotremastraceae</taxon>
        <taxon>Sistotremastrum</taxon>
    </lineage>
</organism>
<dbReference type="AlphaFoldDB" id="A0A166CU13"/>
<accession>A0A166CU13</accession>
<evidence type="ECO:0000313" key="2">
    <source>
        <dbReference type="Proteomes" id="UP000076798"/>
    </source>
</evidence>
<sequence length="160" mass="18075">MSISNIPDCARRWPCGRTVAHMNSSAIIWTLAISDDLAGINSPWADVVAQADPQRIRTVCVVVGEHINSFSMGGVFTAAPTGRLPLDIGRGLYAVMSPELAFDEDAEWEERYCAQEWPWKHVEDRETLGLRKLMSKLEEICRGPLQQRYGLVWFGFNDEY</sequence>
<protein>
    <submittedName>
        <fullName evidence="1">Uncharacterized protein</fullName>
    </submittedName>
</protein>
<reference evidence="1 2" key="1">
    <citation type="journal article" date="2016" name="Mol. Biol. Evol.">
        <title>Comparative Genomics of Early-Diverging Mushroom-Forming Fungi Provides Insights into the Origins of Lignocellulose Decay Capabilities.</title>
        <authorList>
            <person name="Nagy L.G."/>
            <person name="Riley R."/>
            <person name="Tritt A."/>
            <person name="Adam C."/>
            <person name="Daum C."/>
            <person name="Floudas D."/>
            <person name="Sun H."/>
            <person name="Yadav J.S."/>
            <person name="Pangilinan J."/>
            <person name="Larsson K.H."/>
            <person name="Matsuura K."/>
            <person name="Barry K."/>
            <person name="Labutti K."/>
            <person name="Kuo R."/>
            <person name="Ohm R.A."/>
            <person name="Bhattacharya S.S."/>
            <person name="Shirouzu T."/>
            <person name="Yoshinaga Y."/>
            <person name="Martin F.M."/>
            <person name="Grigoriev I.V."/>
            <person name="Hibbett D.S."/>
        </authorList>
    </citation>
    <scope>NUCLEOTIDE SEQUENCE [LARGE SCALE GENOMIC DNA]</scope>
    <source>
        <strain evidence="1 2">HHB10207 ss-3</strain>
    </source>
</reference>
<dbReference type="Proteomes" id="UP000076798">
    <property type="component" value="Unassembled WGS sequence"/>
</dbReference>